<sequence length="113" mass="12028">MLHTAGVSTLGKVLELAGPRLDDPDGLAARLGVRSTRVVGQVLKHWTQKLTEHQVSLLTDFCDGALLPNCSDPYPAITLFPDFKDCSGLFLGPVDSGGASMEDASGKTLYQLL</sequence>
<organism evidence="1 2">
    <name type="scientific">Scomber scombrus</name>
    <name type="common">Atlantic mackerel</name>
    <name type="synonym">Scomber vernalis</name>
    <dbReference type="NCBI Taxonomy" id="13677"/>
    <lineage>
        <taxon>Eukaryota</taxon>
        <taxon>Metazoa</taxon>
        <taxon>Chordata</taxon>
        <taxon>Craniata</taxon>
        <taxon>Vertebrata</taxon>
        <taxon>Euteleostomi</taxon>
        <taxon>Actinopterygii</taxon>
        <taxon>Neopterygii</taxon>
        <taxon>Teleostei</taxon>
        <taxon>Neoteleostei</taxon>
        <taxon>Acanthomorphata</taxon>
        <taxon>Pelagiaria</taxon>
        <taxon>Scombriformes</taxon>
        <taxon>Scombridae</taxon>
        <taxon>Scomber</taxon>
    </lineage>
</organism>
<feature type="non-terminal residue" evidence="1">
    <location>
        <position position="113"/>
    </location>
</feature>
<evidence type="ECO:0000313" key="1">
    <source>
        <dbReference type="EMBL" id="CAK6982023.1"/>
    </source>
</evidence>
<evidence type="ECO:0000313" key="2">
    <source>
        <dbReference type="Proteomes" id="UP001314229"/>
    </source>
</evidence>
<keyword evidence="2" id="KW-1185">Reference proteome</keyword>
<gene>
    <name evidence="1" type="ORF">FSCOSCO3_A005395</name>
</gene>
<proteinExistence type="predicted"/>
<accession>A0AAV1QEY0</accession>
<name>A0AAV1QEY0_SCOSC</name>
<protein>
    <submittedName>
        <fullName evidence="1">Uncharacterized protein LOC122995885</fullName>
    </submittedName>
</protein>
<reference evidence="1 2" key="1">
    <citation type="submission" date="2024-01" db="EMBL/GenBank/DDBJ databases">
        <authorList>
            <person name="Alioto T."/>
            <person name="Alioto T."/>
            <person name="Gomez Garrido J."/>
        </authorList>
    </citation>
    <scope>NUCLEOTIDE SEQUENCE [LARGE SCALE GENOMIC DNA]</scope>
</reference>
<dbReference type="Proteomes" id="UP001314229">
    <property type="component" value="Unassembled WGS sequence"/>
</dbReference>
<dbReference type="AlphaFoldDB" id="A0AAV1QEY0"/>
<dbReference type="EMBL" id="CAWUFR010000937">
    <property type="protein sequence ID" value="CAK6982023.1"/>
    <property type="molecule type" value="Genomic_DNA"/>
</dbReference>
<comment type="caution">
    <text evidence="1">The sequence shown here is derived from an EMBL/GenBank/DDBJ whole genome shotgun (WGS) entry which is preliminary data.</text>
</comment>